<protein>
    <recommendedName>
        <fullName evidence="2">t-SNARE coiled-coil homology domain-containing protein</fullName>
    </recommendedName>
</protein>
<dbReference type="InterPro" id="IPR000727">
    <property type="entry name" value="T_SNARE_dom"/>
</dbReference>
<dbReference type="OrthoDB" id="67098at2759"/>
<sequence>MASTTTTTTAYRRYDLEHQEADLDVVYAGARSLHAHARDIHNEVQIQNPMLDNLNRDVEAGADEMRIQAEKAAYVNAQRKKVCWYYGVIAILVVTNVLLYAIAPPS</sequence>
<dbReference type="CDD" id="cd15841">
    <property type="entry name" value="SNARE_Qc"/>
    <property type="match status" value="1"/>
</dbReference>
<dbReference type="Proteomes" id="UP000030745">
    <property type="component" value="Unassembled WGS sequence"/>
</dbReference>
<dbReference type="EMBL" id="KK583238">
    <property type="protein sequence ID" value="KDO24779.1"/>
    <property type="molecule type" value="Genomic_DNA"/>
</dbReference>
<dbReference type="VEuPathDB" id="FungiDB:SPRG_20816"/>
<evidence type="ECO:0000313" key="4">
    <source>
        <dbReference type="Proteomes" id="UP000030745"/>
    </source>
</evidence>
<proteinExistence type="predicted"/>
<dbReference type="RefSeq" id="XP_012204518.1">
    <property type="nucleotide sequence ID" value="XM_012349128.1"/>
</dbReference>
<dbReference type="AlphaFoldDB" id="A0A067C1Z1"/>
<feature type="domain" description="T-SNARE coiled-coil homology" evidence="2">
    <location>
        <begin position="13"/>
        <end position="75"/>
    </location>
</feature>
<keyword evidence="1" id="KW-0472">Membrane</keyword>
<gene>
    <name evidence="3" type="ORF">SPRG_20816</name>
</gene>
<name>A0A067C1Z1_SAPPC</name>
<accession>A0A067C1Z1</accession>
<organism evidence="3 4">
    <name type="scientific">Saprolegnia parasitica (strain CBS 223.65)</name>
    <dbReference type="NCBI Taxonomy" id="695850"/>
    <lineage>
        <taxon>Eukaryota</taxon>
        <taxon>Sar</taxon>
        <taxon>Stramenopiles</taxon>
        <taxon>Oomycota</taxon>
        <taxon>Saprolegniomycetes</taxon>
        <taxon>Saprolegniales</taxon>
        <taxon>Saprolegniaceae</taxon>
        <taxon>Saprolegnia</taxon>
    </lineage>
</organism>
<dbReference type="PROSITE" id="PS50192">
    <property type="entry name" value="T_SNARE"/>
    <property type="match status" value="1"/>
</dbReference>
<evidence type="ECO:0000313" key="3">
    <source>
        <dbReference type="EMBL" id="KDO24779.1"/>
    </source>
</evidence>
<keyword evidence="4" id="KW-1185">Reference proteome</keyword>
<dbReference type="Gene3D" id="1.20.5.110">
    <property type="match status" value="1"/>
</dbReference>
<reference evidence="3 4" key="1">
    <citation type="journal article" date="2013" name="PLoS Genet.">
        <title>Distinctive expansion of potential virulence genes in the genome of the oomycete fish pathogen Saprolegnia parasitica.</title>
        <authorList>
            <person name="Jiang R.H."/>
            <person name="de Bruijn I."/>
            <person name="Haas B.J."/>
            <person name="Belmonte R."/>
            <person name="Lobach L."/>
            <person name="Christie J."/>
            <person name="van den Ackerveken G."/>
            <person name="Bottin A."/>
            <person name="Bulone V."/>
            <person name="Diaz-Moreno S.M."/>
            <person name="Dumas B."/>
            <person name="Fan L."/>
            <person name="Gaulin E."/>
            <person name="Govers F."/>
            <person name="Grenville-Briggs L.J."/>
            <person name="Horner N.R."/>
            <person name="Levin J.Z."/>
            <person name="Mammella M."/>
            <person name="Meijer H.J."/>
            <person name="Morris P."/>
            <person name="Nusbaum C."/>
            <person name="Oome S."/>
            <person name="Phillips A.J."/>
            <person name="van Rooyen D."/>
            <person name="Rzeszutek E."/>
            <person name="Saraiva M."/>
            <person name="Secombes C.J."/>
            <person name="Seidl M.F."/>
            <person name="Snel B."/>
            <person name="Stassen J.H."/>
            <person name="Sykes S."/>
            <person name="Tripathy S."/>
            <person name="van den Berg H."/>
            <person name="Vega-Arreguin J.C."/>
            <person name="Wawra S."/>
            <person name="Young S.K."/>
            <person name="Zeng Q."/>
            <person name="Dieguez-Uribeondo J."/>
            <person name="Russ C."/>
            <person name="Tyler B.M."/>
            <person name="van West P."/>
        </authorList>
    </citation>
    <scope>NUCLEOTIDE SEQUENCE [LARGE SCALE GENOMIC DNA]</scope>
    <source>
        <strain evidence="3 4">CBS 223.65</strain>
    </source>
</reference>
<dbReference type="GeneID" id="24141834"/>
<evidence type="ECO:0000259" key="2">
    <source>
        <dbReference type="PROSITE" id="PS50192"/>
    </source>
</evidence>
<feature type="transmembrane region" description="Helical" evidence="1">
    <location>
        <begin position="83"/>
        <end position="103"/>
    </location>
</feature>
<dbReference type="SUPFAM" id="SSF58038">
    <property type="entry name" value="SNARE fusion complex"/>
    <property type="match status" value="1"/>
</dbReference>
<keyword evidence="1" id="KW-0812">Transmembrane</keyword>
<keyword evidence="1" id="KW-1133">Transmembrane helix</keyword>
<evidence type="ECO:0000256" key="1">
    <source>
        <dbReference type="SAM" id="Phobius"/>
    </source>
</evidence>
<dbReference type="KEGG" id="spar:SPRG_20816"/>